<dbReference type="InterPro" id="IPR029486">
    <property type="entry name" value="GH97_N"/>
</dbReference>
<dbReference type="EMBL" id="CP025096">
    <property type="protein sequence ID" value="AUD01174.1"/>
    <property type="molecule type" value="Genomic_DNA"/>
</dbReference>
<dbReference type="InterPro" id="IPR017853">
    <property type="entry name" value="GH"/>
</dbReference>
<keyword evidence="7" id="KW-0378">Hydrolase</keyword>
<gene>
    <name evidence="7" type="ORF">CWM47_04690</name>
</gene>
<sequence length="662" mass="74822">MKQLLALSLLFFVAVLPGLAQKNLHVRSPNGQIDFVFNLSKTAPSYKVTFNEKTLVEPSELSLTFQQTGVFGPNLTQRKSITRIIDETYELVVGKVKKARNHCRETTIPLYEKEGNKRQINLVVRVFDDGVAFRYEFPEQENWSSYVLTDENTTFQLTQNPTVRALFLPNFTSSHEGLYTTTLLGSIKNDTLMDMPALFEFPDKTYLAITEAALHDYAGMYLTMKNGPSGSSVLTSQLSPLPGQTENKVKAILPHKTPWRVMLISDRVGALIESNILTSLNEPSKIVDVSWLKAGKTTFPWWNGNVTPDTSFAPGNNFDTQKYYIDFCAANHIEYHSVVEYGLHEWYVNDGAGFVPGPNVNAAKAVPGLDMQQVCDYAKTKGVGIRVWVFWTALYPKIDSVFAQYERWGIKGLMVDFMDRDDQEMVAIQERILQKAAEHKLHIQFHGSYKPTGMHRTYPNELTREATLNYETSKWSGLDTPDHDISFPFTRLLAGPMDMHLGGFRAVPDNQYKIQYTRPLMHGTRCHQLAMYVVTESYLGMVADYPDAYKGQPGFDFLKQIPTVWDEVRVLNAAVGQFITIARRTGDDWFIGSITNSRAREISIPFDFLPEGNYTADLYSDAPDVAQNPNHLTQQIRTITRADVLTIKLAAGGGQVIRLRKQ</sequence>
<protein>
    <submittedName>
        <fullName evidence="7">Glycoside hydrolase</fullName>
    </submittedName>
</protein>
<feature type="domain" description="Glycosyl-hydrolase 97 C-terminal oligomerisation" evidence="6">
    <location>
        <begin position="564"/>
        <end position="659"/>
    </location>
</feature>
<comment type="subunit">
    <text evidence="2">Monomer.</text>
</comment>
<evidence type="ECO:0000256" key="3">
    <source>
        <dbReference type="ARBA" id="ARBA00022837"/>
    </source>
</evidence>
<comment type="cofactor">
    <cofactor evidence="1">
        <name>Ca(2+)</name>
        <dbReference type="ChEBI" id="CHEBI:29108"/>
    </cofactor>
</comment>
<dbReference type="InterPro" id="IPR052720">
    <property type="entry name" value="Glycosyl_hydrolase_97"/>
</dbReference>
<keyword evidence="3" id="KW-0106">Calcium</keyword>
<evidence type="ECO:0000256" key="2">
    <source>
        <dbReference type="ARBA" id="ARBA00011245"/>
    </source>
</evidence>
<dbReference type="InterPro" id="IPR019563">
    <property type="entry name" value="GH97_catalytic"/>
</dbReference>
<dbReference type="PANTHER" id="PTHR35803:SF2">
    <property type="entry name" value="RETAINING ALPHA-GALACTOSIDASE"/>
    <property type="match status" value="1"/>
</dbReference>
<organism evidence="7 8">
    <name type="scientific">Spirosoma pollinicola</name>
    <dbReference type="NCBI Taxonomy" id="2057025"/>
    <lineage>
        <taxon>Bacteria</taxon>
        <taxon>Pseudomonadati</taxon>
        <taxon>Bacteroidota</taxon>
        <taxon>Cytophagia</taxon>
        <taxon>Cytophagales</taxon>
        <taxon>Cytophagaceae</taxon>
        <taxon>Spirosoma</taxon>
    </lineage>
</organism>
<evidence type="ECO:0000259" key="5">
    <source>
        <dbReference type="Pfam" id="PF14508"/>
    </source>
</evidence>
<evidence type="ECO:0000259" key="4">
    <source>
        <dbReference type="Pfam" id="PF10566"/>
    </source>
</evidence>
<proteinExistence type="predicted"/>
<dbReference type="Pfam" id="PF14508">
    <property type="entry name" value="GH97_N"/>
    <property type="match status" value="1"/>
</dbReference>
<dbReference type="PANTHER" id="PTHR35803">
    <property type="entry name" value="GLUCAN 1,4-ALPHA-GLUCOSIDASE SUSB-RELATED"/>
    <property type="match status" value="1"/>
</dbReference>
<dbReference type="KEGG" id="spir:CWM47_04690"/>
<dbReference type="RefSeq" id="WP_100986677.1">
    <property type="nucleotide sequence ID" value="NZ_CP025096.1"/>
</dbReference>
<reference evidence="7 8" key="1">
    <citation type="submission" date="2017-11" db="EMBL/GenBank/DDBJ databases">
        <title>Taxonomic description and genome sequences of Spirosoma HA7 sp. nov., isolated from pollen microhabitat of Corylus avellana.</title>
        <authorList>
            <person name="Ambika Manirajan B."/>
            <person name="Suarez C."/>
            <person name="Ratering S."/>
            <person name="Geissler-Plaum R."/>
            <person name="Cardinale M."/>
            <person name="Sylvia S."/>
        </authorList>
    </citation>
    <scope>NUCLEOTIDE SEQUENCE [LARGE SCALE GENOMIC DNA]</scope>
    <source>
        <strain evidence="7 8">HA7</strain>
    </source>
</reference>
<dbReference type="Gene3D" id="2.70.98.10">
    <property type="match status" value="1"/>
</dbReference>
<feature type="domain" description="Glycosyl-hydrolase 97 catalytic" evidence="4">
    <location>
        <begin position="301"/>
        <end position="466"/>
    </location>
</feature>
<dbReference type="GO" id="GO:0016787">
    <property type="term" value="F:hydrolase activity"/>
    <property type="evidence" value="ECO:0007669"/>
    <property type="project" value="UniProtKB-KW"/>
</dbReference>
<dbReference type="Pfam" id="PF14509">
    <property type="entry name" value="GH97_C"/>
    <property type="match status" value="1"/>
</dbReference>
<dbReference type="SUPFAM" id="SSF51445">
    <property type="entry name" value="(Trans)glycosidases"/>
    <property type="match status" value="1"/>
</dbReference>
<dbReference type="AlphaFoldDB" id="A0A2K8YUC0"/>
<dbReference type="InterPro" id="IPR029483">
    <property type="entry name" value="GH97_C"/>
</dbReference>
<feature type="domain" description="Glycosyl-hydrolase 97 N-terminal" evidence="5">
    <location>
        <begin position="26"/>
        <end position="283"/>
    </location>
</feature>
<keyword evidence="8" id="KW-1185">Reference proteome</keyword>
<dbReference type="GO" id="GO:0030246">
    <property type="term" value="F:carbohydrate binding"/>
    <property type="evidence" value="ECO:0007669"/>
    <property type="project" value="InterPro"/>
</dbReference>
<name>A0A2K8YUC0_9BACT</name>
<evidence type="ECO:0000313" key="8">
    <source>
        <dbReference type="Proteomes" id="UP000232883"/>
    </source>
</evidence>
<dbReference type="InterPro" id="IPR014718">
    <property type="entry name" value="GH-type_carb-bd"/>
</dbReference>
<accession>A0A2K8YUC0</accession>
<dbReference type="Gene3D" id="3.20.20.70">
    <property type="entry name" value="Aldolase class I"/>
    <property type="match status" value="1"/>
</dbReference>
<dbReference type="OrthoDB" id="57532at2"/>
<evidence type="ECO:0000313" key="7">
    <source>
        <dbReference type="EMBL" id="AUD01174.1"/>
    </source>
</evidence>
<evidence type="ECO:0000259" key="6">
    <source>
        <dbReference type="Pfam" id="PF14509"/>
    </source>
</evidence>
<dbReference type="Pfam" id="PF10566">
    <property type="entry name" value="Glyco_hydro_97"/>
    <property type="match status" value="1"/>
</dbReference>
<dbReference type="Proteomes" id="UP000232883">
    <property type="component" value="Chromosome"/>
</dbReference>
<dbReference type="InterPro" id="IPR013785">
    <property type="entry name" value="Aldolase_TIM"/>
</dbReference>
<evidence type="ECO:0000256" key="1">
    <source>
        <dbReference type="ARBA" id="ARBA00001913"/>
    </source>
</evidence>